<sequence>MADTPVSFLLGVVPVLLLLAALHLLDAYRLVSRWRVLRVIAAGGLAALLCLWLSRHLWWLARESSLSTYWLLPLVEEVAKSLVILLLFRLHRIGFLVDAAILGFAVGAGFAIVENLYYAAVLEPLPAAVWLVRGFGTALMHGGVSAIFSLLTQLLTERNRRGLHYCLPGLALAVGLHWLFNRFYLSPLIHTLLVVSVLPALLLLVFQRSALAMQRWLRQGLDGDMELLQLIRSGEFGNSRLGGFLSDLIERFDAIAVVDMLCYLRLYTELSLRAKGVLMMREQGFDVPGGAGLEGHLRELAYLERSIGPVGMLALRPLLARDRRDRWQIRLVSELGKGKNPG</sequence>
<keyword evidence="2" id="KW-0482">Metalloprotease</keyword>
<dbReference type="EMBL" id="VRYZ01000001">
    <property type="protein sequence ID" value="TXS94432.1"/>
    <property type="molecule type" value="Genomic_DNA"/>
</dbReference>
<feature type="transmembrane region" description="Helical" evidence="1">
    <location>
        <begin position="186"/>
        <end position="206"/>
    </location>
</feature>
<organism evidence="2 3">
    <name type="scientific">Parahaliea aestuarii</name>
    <dbReference type="NCBI Taxonomy" id="1852021"/>
    <lineage>
        <taxon>Bacteria</taxon>
        <taxon>Pseudomonadati</taxon>
        <taxon>Pseudomonadota</taxon>
        <taxon>Gammaproteobacteria</taxon>
        <taxon>Cellvibrionales</taxon>
        <taxon>Halieaceae</taxon>
        <taxon>Parahaliea</taxon>
    </lineage>
</organism>
<dbReference type="GO" id="GO:0006508">
    <property type="term" value="P:proteolysis"/>
    <property type="evidence" value="ECO:0007669"/>
    <property type="project" value="UniProtKB-KW"/>
</dbReference>
<dbReference type="RefSeq" id="WP_148062288.1">
    <property type="nucleotide sequence ID" value="NZ_VRYZ01000001.1"/>
</dbReference>
<evidence type="ECO:0000313" key="3">
    <source>
        <dbReference type="Proteomes" id="UP000321933"/>
    </source>
</evidence>
<dbReference type="Pfam" id="PF13367">
    <property type="entry name" value="PrsW-protease"/>
    <property type="match status" value="1"/>
</dbReference>
<keyword evidence="2" id="KW-0645">Protease</keyword>
<feature type="transmembrane region" description="Helical" evidence="1">
    <location>
        <begin position="163"/>
        <end position="180"/>
    </location>
</feature>
<keyword evidence="2" id="KW-0378">Hydrolase</keyword>
<keyword evidence="3" id="KW-1185">Reference proteome</keyword>
<protein>
    <submittedName>
        <fullName evidence="2">PrsW family intramembrane metalloprotease</fullName>
    </submittedName>
</protein>
<dbReference type="Proteomes" id="UP000321933">
    <property type="component" value="Unassembled WGS sequence"/>
</dbReference>
<dbReference type="InterPro" id="IPR026898">
    <property type="entry name" value="PrsW"/>
</dbReference>
<keyword evidence="1" id="KW-0812">Transmembrane</keyword>
<evidence type="ECO:0000313" key="2">
    <source>
        <dbReference type="EMBL" id="TXS94432.1"/>
    </source>
</evidence>
<comment type="caution">
    <text evidence="2">The sequence shown here is derived from an EMBL/GenBank/DDBJ whole genome shotgun (WGS) entry which is preliminary data.</text>
</comment>
<name>A0A5C9A3B4_9GAMM</name>
<dbReference type="PANTHER" id="PTHR36844">
    <property type="entry name" value="PROTEASE PRSW"/>
    <property type="match status" value="1"/>
</dbReference>
<evidence type="ECO:0000256" key="1">
    <source>
        <dbReference type="SAM" id="Phobius"/>
    </source>
</evidence>
<feature type="transmembrane region" description="Helical" evidence="1">
    <location>
        <begin position="95"/>
        <end position="118"/>
    </location>
</feature>
<dbReference type="OrthoDB" id="7545313at2"/>
<feature type="transmembrane region" description="Helical" evidence="1">
    <location>
        <begin position="130"/>
        <end position="151"/>
    </location>
</feature>
<proteinExistence type="predicted"/>
<dbReference type="GO" id="GO:0008237">
    <property type="term" value="F:metallopeptidase activity"/>
    <property type="evidence" value="ECO:0007669"/>
    <property type="project" value="UniProtKB-KW"/>
</dbReference>
<dbReference type="PANTHER" id="PTHR36844:SF1">
    <property type="entry name" value="PROTEASE PRSW"/>
    <property type="match status" value="1"/>
</dbReference>
<feature type="transmembrane region" description="Helical" evidence="1">
    <location>
        <begin position="70"/>
        <end position="88"/>
    </location>
</feature>
<keyword evidence="1" id="KW-0472">Membrane</keyword>
<accession>A0A5C9A3B4</accession>
<reference evidence="2 3" key="1">
    <citation type="submission" date="2019-08" db="EMBL/GenBank/DDBJ databases">
        <title>Parahaliea maris sp. nov., isolated from the surface seawater.</title>
        <authorList>
            <person name="Liu Y."/>
        </authorList>
    </citation>
    <scope>NUCLEOTIDE SEQUENCE [LARGE SCALE GENOMIC DNA]</scope>
    <source>
        <strain evidence="2 3">S2-26</strain>
    </source>
</reference>
<dbReference type="AlphaFoldDB" id="A0A5C9A3B4"/>
<feature type="transmembrane region" description="Helical" evidence="1">
    <location>
        <begin position="37"/>
        <end position="58"/>
    </location>
</feature>
<keyword evidence="1" id="KW-1133">Transmembrane helix</keyword>
<feature type="transmembrane region" description="Helical" evidence="1">
    <location>
        <begin position="6"/>
        <end position="25"/>
    </location>
</feature>
<gene>
    <name evidence="2" type="ORF">FVW59_00485</name>
</gene>